<protein>
    <submittedName>
        <fullName evidence="2">Uncharacterized protein</fullName>
    </submittedName>
</protein>
<dbReference type="Pfam" id="PF12796">
    <property type="entry name" value="Ank_2"/>
    <property type="match status" value="1"/>
</dbReference>
<dbReference type="InterPro" id="IPR039323">
    <property type="entry name" value="ANKRD_45/46/60"/>
</dbReference>
<proteinExistence type="predicted"/>
<dbReference type="PANTHER" id="PTHR22677">
    <property type="entry name" value="ANKYRIN REPEAT DOMAIN-CONTAINING PROTEIN 60"/>
    <property type="match status" value="1"/>
</dbReference>
<dbReference type="SUPFAM" id="SSF48403">
    <property type="entry name" value="Ankyrin repeat"/>
    <property type="match status" value="1"/>
</dbReference>
<keyword evidence="1" id="KW-0040">ANK repeat</keyword>
<feature type="repeat" description="ANK" evidence="1">
    <location>
        <begin position="69"/>
        <end position="101"/>
    </location>
</feature>
<dbReference type="SMART" id="SM00248">
    <property type="entry name" value="ANK"/>
    <property type="match status" value="3"/>
</dbReference>
<reference evidence="2" key="2">
    <citation type="submission" date="2025-09" db="UniProtKB">
        <authorList>
            <consortium name="Ensembl"/>
        </authorList>
    </citation>
    <scope>IDENTIFICATION</scope>
</reference>
<dbReference type="InterPro" id="IPR036770">
    <property type="entry name" value="Ankyrin_rpt-contain_sf"/>
</dbReference>
<accession>A0A3B5LIS7</accession>
<name>A0A3B5LIS7_9TELE</name>
<dbReference type="PANTHER" id="PTHR22677:SF4">
    <property type="entry name" value="USHER SYNDROME TYPE-1G PROTEIN-LIKE PROTEIN"/>
    <property type="match status" value="1"/>
</dbReference>
<evidence type="ECO:0000256" key="1">
    <source>
        <dbReference type="PROSITE-ProRule" id="PRU00023"/>
    </source>
</evidence>
<sequence>MARNCQYIDNNRETFISAAILGTAMTSIQDEIFNSVLSGDVEDLQQVLESYDAAEESEEINLFGKVDEMGRNALLVASMLGKSSVVRELVKHGAKLDEQTVRGYTSLHLAACWGHLDTVQTLLELGADLKAKTFREETPLDLAKRYSQTDCVDHLTQTSTMVEAEAKLQSFSCNVQLYAPEIFTLKFPCSPVKVKGGDMEGSIVFLQFLVSMRFHIRWMNDACSCGGA</sequence>
<reference evidence="2" key="1">
    <citation type="submission" date="2025-08" db="UniProtKB">
        <authorList>
            <consortium name="Ensembl"/>
        </authorList>
    </citation>
    <scope>IDENTIFICATION</scope>
</reference>
<keyword evidence="3" id="KW-1185">Reference proteome</keyword>
<evidence type="ECO:0000313" key="2">
    <source>
        <dbReference type="Ensembl" id="ENSXCOP00000010545.1"/>
    </source>
</evidence>
<dbReference type="Ensembl" id="ENSXCOT00000010669.1">
    <property type="protein sequence ID" value="ENSXCOP00000010545.1"/>
    <property type="gene ID" value="ENSXCOG00000007975.1"/>
</dbReference>
<dbReference type="PROSITE" id="PS50297">
    <property type="entry name" value="ANK_REP_REGION"/>
    <property type="match status" value="2"/>
</dbReference>
<dbReference type="STRING" id="32473.ENSXCOP00000010545"/>
<dbReference type="PROSITE" id="PS50088">
    <property type="entry name" value="ANK_REPEAT"/>
    <property type="match status" value="2"/>
</dbReference>
<dbReference type="Gene3D" id="1.25.40.20">
    <property type="entry name" value="Ankyrin repeat-containing domain"/>
    <property type="match status" value="1"/>
</dbReference>
<feature type="repeat" description="ANK" evidence="1">
    <location>
        <begin position="102"/>
        <end position="134"/>
    </location>
</feature>
<dbReference type="InterPro" id="IPR002110">
    <property type="entry name" value="Ankyrin_rpt"/>
</dbReference>
<organism evidence="2 3">
    <name type="scientific">Xiphophorus couchianus</name>
    <name type="common">Monterrey platyfish</name>
    <dbReference type="NCBI Taxonomy" id="32473"/>
    <lineage>
        <taxon>Eukaryota</taxon>
        <taxon>Metazoa</taxon>
        <taxon>Chordata</taxon>
        <taxon>Craniata</taxon>
        <taxon>Vertebrata</taxon>
        <taxon>Euteleostomi</taxon>
        <taxon>Actinopterygii</taxon>
        <taxon>Neopterygii</taxon>
        <taxon>Teleostei</taxon>
        <taxon>Neoteleostei</taxon>
        <taxon>Acanthomorphata</taxon>
        <taxon>Ovalentaria</taxon>
        <taxon>Atherinomorphae</taxon>
        <taxon>Cyprinodontiformes</taxon>
        <taxon>Poeciliidae</taxon>
        <taxon>Poeciliinae</taxon>
        <taxon>Xiphophorus</taxon>
    </lineage>
</organism>
<dbReference type="GeneTree" id="ENSGT00390000008829"/>
<dbReference type="AlphaFoldDB" id="A0A3B5LIS7"/>
<dbReference type="Proteomes" id="UP000261380">
    <property type="component" value="Unplaced"/>
</dbReference>
<evidence type="ECO:0000313" key="3">
    <source>
        <dbReference type="Proteomes" id="UP000261380"/>
    </source>
</evidence>